<sequence length="118" mass="12589">MASSTLIGRVQTRILSRRDPQAHAMARLGSVHLPGGRVMDKREKESPLAWLRPEGRGSTRIGADKPDWQCLDPTGHPVKGRPVWFDLTGFLSGSPPVLGTQGTLLGGGGGRLVPDLSS</sequence>
<proteinExistence type="predicted"/>
<reference evidence="1 2" key="1">
    <citation type="submission" date="2017-11" db="EMBL/GenBank/DDBJ databases">
        <title>De-novo sequencing of pomegranate (Punica granatum L.) genome.</title>
        <authorList>
            <person name="Akparov Z."/>
            <person name="Amiraslanov A."/>
            <person name="Hajiyeva S."/>
            <person name="Abbasov M."/>
            <person name="Kaur K."/>
            <person name="Hamwieh A."/>
            <person name="Solovyev V."/>
            <person name="Salamov A."/>
            <person name="Braich B."/>
            <person name="Kosarev P."/>
            <person name="Mahmoud A."/>
            <person name="Hajiyev E."/>
            <person name="Babayeva S."/>
            <person name="Izzatullayeva V."/>
            <person name="Mammadov A."/>
            <person name="Mammadov A."/>
            <person name="Sharifova S."/>
            <person name="Ojaghi J."/>
            <person name="Eynullazada K."/>
            <person name="Bayramov B."/>
            <person name="Abdulazimova A."/>
            <person name="Shahmuradov I."/>
        </authorList>
    </citation>
    <scope>NUCLEOTIDE SEQUENCE [LARGE SCALE GENOMIC DNA]</scope>
    <source>
        <strain evidence="2">cv. AG2017</strain>
        <tissue evidence="1">Leaf</tissue>
    </source>
</reference>
<dbReference type="Proteomes" id="UP000233551">
    <property type="component" value="Unassembled WGS sequence"/>
</dbReference>
<evidence type="ECO:0000313" key="1">
    <source>
        <dbReference type="EMBL" id="PKI45557.1"/>
    </source>
</evidence>
<comment type="caution">
    <text evidence="1">The sequence shown here is derived from an EMBL/GenBank/DDBJ whole genome shotgun (WGS) entry which is preliminary data.</text>
</comment>
<dbReference type="AlphaFoldDB" id="A0A2I0INK3"/>
<evidence type="ECO:0000313" key="2">
    <source>
        <dbReference type="Proteomes" id="UP000233551"/>
    </source>
</evidence>
<dbReference type="EMBL" id="PGOL01002706">
    <property type="protein sequence ID" value="PKI45557.1"/>
    <property type="molecule type" value="Genomic_DNA"/>
</dbReference>
<accession>A0A2I0INK3</accession>
<organism evidence="1 2">
    <name type="scientific">Punica granatum</name>
    <name type="common">Pomegranate</name>
    <dbReference type="NCBI Taxonomy" id="22663"/>
    <lineage>
        <taxon>Eukaryota</taxon>
        <taxon>Viridiplantae</taxon>
        <taxon>Streptophyta</taxon>
        <taxon>Embryophyta</taxon>
        <taxon>Tracheophyta</taxon>
        <taxon>Spermatophyta</taxon>
        <taxon>Magnoliopsida</taxon>
        <taxon>eudicotyledons</taxon>
        <taxon>Gunneridae</taxon>
        <taxon>Pentapetalae</taxon>
        <taxon>rosids</taxon>
        <taxon>malvids</taxon>
        <taxon>Myrtales</taxon>
        <taxon>Lythraceae</taxon>
        <taxon>Punica</taxon>
    </lineage>
</organism>
<gene>
    <name evidence="1" type="ORF">CRG98_034075</name>
</gene>
<keyword evidence="2" id="KW-1185">Reference proteome</keyword>
<protein>
    <submittedName>
        <fullName evidence="1">Uncharacterized protein</fullName>
    </submittedName>
</protein>
<name>A0A2I0INK3_PUNGR</name>